<keyword evidence="4 9" id="KW-0560">Oxidoreductase</keyword>
<dbReference type="RefSeq" id="WP_109322073.1">
    <property type="nucleotide sequence ID" value="NZ_CP029346.1"/>
</dbReference>
<keyword evidence="9" id="KW-0503">Monooxygenase</keyword>
<dbReference type="GO" id="GO:0008610">
    <property type="term" value="P:lipid biosynthetic process"/>
    <property type="evidence" value="ECO:0007669"/>
    <property type="project" value="InterPro"/>
</dbReference>
<keyword evidence="10" id="KW-1185">Reference proteome</keyword>
<evidence type="ECO:0000256" key="2">
    <source>
        <dbReference type="ARBA" id="ARBA00022692"/>
    </source>
</evidence>
<dbReference type="InterPro" id="IPR006694">
    <property type="entry name" value="Fatty_acid_hydroxylase"/>
</dbReference>
<dbReference type="OrthoDB" id="9770329at2"/>
<comment type="subcellular location">
    <subcellularLocation>
        <location evidence="1">Endomembrane system</location>
        <topology evidence="1">Multi-pass membrane protein</topology>
    </subcellularLocation>
</comment>
<dbReference type="PANTHER" id="PTHR21624:SF1">
    <property type="entry name" value="ALKYLGLYCEROL MONOOXYGENASE"/>
    <property type="match status" value="1"/>
</dbReference>
<keyword evidence="3 7" id="KW-1133">Transmembrane helix</keyword>
<dbReference type="KEGG" id="psez:HME7025_00442"/>
<evidence type="ECO:0000256" key="4">
    <source>
        <dbReference type="ARBA" id="ARBA00023002"/>
    </source>
</evidence>
<accession>A0A2S2DSF0</accession>
<dbReference type="GO" id="GO:0016020">
    <property type="term" value="C:membrane"/>
    <property type="evidence" value="ECO:0007669"/>
    <property type="project" value="GOC"/>
</dbReference>
<evidence type="ECO:0000313" key="10">
    <source>
        <dbReference type="Proteomes" id="UP000245468"/>
    </source>
</evidence>
<evidence type="ECO:0000313" key="9">
    <source>
        <dbReference type="EMBL" id="AWL08314.1"/>
    </source>
</evidence>
<dbReference type="AlphaFoldDB" id="A0A2S2DSF0"/>
<feature type="domain" description="Fatty acid hydroxylase" evidence="8">
    <location>
        <begin position="82"/>
        <end position="217"/>
    </location>
</feature>
<sequence length="299" mass="35710">MTPNLILYAVPFFLITVILESYVVFKQHRDFVETKDSLTSIGLGLGNLFIGLLTKSVIYVSYFYVYDHWRIFDLSIAWWWVWVFAFFADDFTYYWFHRISHEVRYFWASHMVHHSSPKYNLAAALRQTWTGNLSGAFLFYIWILLLGVHPFIVFFFQQISLLYQYWIHTELIKKMPAWFEYIFNTPSHHRVHHGTDLDYLDTNYAGILIIWDRMFGSFQQENQRPHYGLTKQIESYNPAKIAFFEWVQIVKDIFHSKSLSAAWKYVIGPPGWSPDGSRLTVEQMRQQNKFKKDEQGTED</sequence>
<reference evidence="10" key="1">
    <citation type="submission" date="2018-05" db="EMBL/GenBank/DDBJ databases">
        <title>Pseudarcicella sp. HME7025 Genome sequencing and assembly.</title>
        <authorList>
            <person name="Kim H."/>
            <person name="Kang H."/>
            <person name="Joh K."/>
        </authorList>
    </citation>
    <scope>NUCLEOTIDE SEQUENCE [LARGE SCALE GENOMIC DNA]</scope>
    <source>
        <strain evidence="10">HME7025</strain>
    </source>
</reference>
<dbReference type="Pfam" id="PF04116">
    <property type="entry name" value="FA_hydroxylase"/>
    <property type="match status" value="1"/>
</dbReference>
<dbReference type="InterPro" id="IPR051689">
    <property type="entry name" value="Sterol_desaturase/TMEM195"/>
</dbReference>
<dbReference type="GO" id="GO:0012505">
    <property type="term" value="C:endomembrane system"/>
    <property type="evidence" value="ECO:0007669"/>
    <property type="project" value="UniProtKB-SubCell"/>
</dbReference>
<proteinExistence type="predicted"/>
<evidence type="ECO:0000256" key="3">
    <source>
        <dbReference type="ARBA" id="ARBA00022989"/>
    </source>
</evidence>
<dbReference type="EMBL" id="CP029346">
    <property type="protein sequence ID" value="AWL08314.1"/>
    <property type="molecule type" value="Genomic_DNA"/>
</dbReference>
<feature type="transmembrane region" description="Helical" evidence="7">
    <location>
        <begin position="6"/>
        <end position="25"/>
    </location>
</feature>
<name>A0A2S2DSF0_9BACT</name>
<dbReference type="GO" id="GO:0050479">
    <property type="term" value="F:glyceryl-ether monooxygenase activity"/>
    <property type="evidence" value="ECO:0007669"/>
    <property type="project" value="UniProtKB-EC"/>
</dbReference>
<evidence type="ECO:0000256" key="5">
    <source>
        <dbReference type="ARBA" id="ARBA00023098"/>
    </source>
</evidence>
<gene>
    <name evidence="9" type="ORF">HME7025_00442</name>
</gene>
<evidence type="ECO:0000256" key="7">
    <source>
        <dbReference type="SAM" id="Phobius"/>
    </source>
</evidence>
<evidence type="ECO:0000256" key="1">
    <source>
        <dbReference type="ARBA" id="ARBA00004127"/>
    </source>
</evidence>
<evidence type="ECO:0000259" key="8">
    <source>
        <dbReference type="Pfam" id="PF04116"/>
    </source>
</evidence>
<evidence type="ECO:0000256" key="6">
    <source>
        <dbReference type="ARBA" id="ARBA00023136"/>
    </source>
</evidence>
<keyword evidence="6 7" id="KW-0472">Membrane</keyword>
<feature type="transmembrane region" description="Helical" evidence="7">
    <location>
        <begin position="77"/>
        <end position="96"/>
    </location>
</feature>
<feature type="transmembrane region" description="Helical" evidence="7">
    <location>
        <begin position="45"/>
        <end position="65"/>
    </location>
</feature>
<dbReference type="PANTHER" id="PTHR21624">
    <property type="entry name" value="STEROL DESATURASE-RELATED PROTEIN"/>
    <property type="match status" value="1"/>
</dbReference>
<feature type="transmembrane region" description="Helical" evidence="7">
    <location>
        <begin position="136"/>
        <end position="156"/>
    </location>
</feature>
<dbReference type="Proteomes" id="UP000245468">
    <property type="component" value="Chromosome"/>
</dbReference>
<dbReference type="GO" id="GO:0006643">
    <property type="term" value="P:membrane lipid metabolic process"/>
    <property type="evidence" value="ECO:0007669"/>
    <property type="project" value="TreeGrafter"/>
</dbReference>
<dbReference type="EC" id="1.14.16.5" evidence="9"/>
<organism evidence="9 10">
    <name type="scientific">Aquirufa nivalisilvae</name>
    <dbReference type="NCBI Taxonomy" id="2516557"/>
    <lineage>
        <taxon>Bacteria</taxon>
        <taxon>Pseudomonadati</taxon>
        <taxon>Bacteroidota</taxon>
        <taxon>Cytophagia</taxon>
        <taxon>Cytophagales</taxon>
        <taxon>Flectobacillaceae</taxon>
        <taxon>Aquirufa</taxon>
    </lineage>
</organism>
<keyword evidence="5" id="KW-0443">Lipid metabolism</keyword>
<protein>
    <submittedName>
        <fullName evidence="9">Alkylglycerol monooxygenase</fullName>
        <ecNumber evidence="9">1.14.16.5</ecNumber>
    </submittedName>
</protein>
<keyword evidence="2 7" id="KW-0812">Transmembrane</keyword>
<dbReference type="GO" id="GO:0005506">
    <property type="term" value="F:iron ion binding"/>
    <property type="evidence" value="ECO:0007669"/>
    <property type="project" value="InterPro"/>
</dbReference>